<name>A0A6J4S4S8_9ACTN</name>
<evidence type="ECO:0000256" key="1">
    <source>
        <dbReference type="SAM" id="MobiDB-lite"/>
    </source>
</evidence>
<dbReference type="AlphaFoldDB" id="A0A6J4S4S8"/>
<feature type="compositionally biased region" description="Basic residues" evidence="1">
    <location>
        <begin position="18"/>
        <end position="31"/>
    </location>
</feature>
<sequence>ARTAPPPARRLLCGPDRRRARHGRGRYHRRGQAVGAAHHAVHRGGQRSQRDARRHRRRGARAPSRRRHPGSELHGDRRSRAHLLRRRPDQDDDHRPRERRRHGPSPRHRVGPQAHRWRR</sequence>
<evidence type="ECO:0000313" key="2">
    <source>
        <dbReference type="EMBL" id="CAA9483557.1"/>
    </source>
</evidence>
<feature type="non-terminal residue" evidence="2">
    <location>
        <position position="1"/>
    </location>
</feature>
<feature type="compositionally biased region" description="Basic and acidic residues" evidence="1">
    <location>
        <begin position="86"/>
        <end position="96"/>
    </location>
</feature>
<proteinExistence type="predicted"/>
<feature type="non-terminal residue" evidence="2">
    <location>
        <position position="119"/>
    </location>
</feature>
<feature type="compositionally biased region" description="Basic and acidic residues" evidence="1">
    <location>
        <begin position="69"/>
        <end position="78"/>
    </location>
</feature>
<reference evidence="2" key="1">
    <citation type="submission" date="2020-02" db="EMBL/GenBank/DDBJ databases">
        <authorList>
            <person name="Meier V. D."/>
        </authorList>
    </citation>
    <scope>NUCLEOTIDE SEQUENCE</scope>
    <source>
        <strain evidence="2">AVDCRST_MAG65</strain>
    </source>
</reference>
<organism evidence="2">
    <name type="scientific">uncultured Solirubrobacteraceae bacterium</name>
    <dbReference type="NCBI Taxonomy" id="1162706"/>
    <lineage>
        <taxon>Bacteria</taxon>
        <taxon>Bacillati</taxon>
        <taxon>Actinomycetota</taxon>
        <taxon>Thermoleophilia</taxon>
        <taxon>Solirubrobacterales</taxon>
        <taxon>Solirubrobacteraceae</taxon>
        <taxon>environmental samples</taxon>
    </lineage>
</organism>
<gene>
    <name evidence="2" type="ORF">AVDCRST_MAG65-1528</name>
</gene>
<feature type="compositionally biased region" description="Basic residues" evidence="1">
    <location>
        <begin position="97"/>
        <end position="119"/>
    </location>
</feature>
<feature type="compositionally biased region" description="Basic residues" evidence="1">
    <location>
        <begin position="52"/>
        <end position="68"/>
    </location>
</feature>
<feature type="region of interest" description="Disordered" evidence="1">
    <location>
        <begin position="1"/>
        <end position="119"/>
    </location>
</feature>
<accession>A0A6J4S4S8</accession>
<protein>
    <submittedName>
        <fullName evidence="2">Uncharacterized protein</fullName>
    </submittedName>
</protein>
<dbReference type="EMBL" id="CADCVL010000262">
    <property type="protein sequence ID" value="CAA9483557.1"/>
    <property type="molecule type" value="Genomic_DNA"/>
</dbReference>